<accession>A0A2G6KDQ2</accession>
<dbReference type="PANTHER" id="PTHR30575:SF0">
    <property type="entry name" value="XAA-ARG DIPEPTIDASE"/>
    <property type="match status" value="1"/>
</dbReference>
<organism evidence="3 4">
    <name type="scientific">candidate division KSB3 bacterium</name>
    <dbReference type="NCBI Taxonomy" id="2044937"/>
    <lineage>
        <taxon>Bacteria</taxon>
        <taxon>candidate division KSB3</taxon>
    </lineage>
</organism>
<dbReference type="CDD" id="cd05672">
    <property type="entry name" value="M20_ACY1L2-like"/>
    <property type="match status" value="1"/>
</dbReference>
<dbReference type="Pfam" id="PF01546">
    <property type="entry name" value="Peptidase_M20"/>
    <property type="match status" value="1"/>
</dbReference>
<dbReference type="EMBL" id="PDSK01000094">
    <property type="protein sequence ID" value="PIE33803.1"/>
    <property type="molecule type" value="Genomic_DNA"/>
</dbReference>
<dbReference type="FunFam" id="3.30.70.360:FF:000004">
    <property type="entry name" value="Peptidase M20 domain-containing protein 2"/>
    <property type="match status" value="1"/>
</dbReference>
<dbReference type="PIRSF" id="PIRSF037226">
    <property type="entry name" value="Amidohydrolase_ACY1L2_prd"/>
    <property type="match status" value="1"/>
</dbReference>
<evidence type="ECO:0000313" key="3">
    <source>
        <dbReference type="EMBL" id="PIE33803.1"/>
    </source>
</evidence>
<protein>
    <recommendedName>
        <fullName evidence="1">Peptidase M20 domain-containing protein 2</fullName>
    </recommendedName>
</protein>
<evidence type="ECO:0000313" key="4">
    <source>
        <dbReference type="Proteomes" id="UP000230821"/>
    </source>
</evidence>
<proteinExistence type="inferred from homology"/>
<keyword evidence="3" id="KW-0378">Hydrolase</keyword>
<dbReference type="Gene3D" id="3.30.70.360">
    <property type="match status" value="1"/>
</dbReference>
<dbReference type="GO" id="GO:0005737">
    <property type="term" value="C:cytoplasm"/>
    <property type="evidence" value="ECO:0007669"/>
    <property type="project" value="TreeGrafter"/>
</dbReference>
<dbReference type="InterPro" id="IPR017144">
    <property type="entry name" value="Xaa-Arg_dipeptidase"/>
</dbReference>
<dbReference type="InterPro" id="IPR002933">
    <property type="entry name" value="Peptidase_M20"/>
</dbReference>
<comment type="caution">
    <text evidence="3">The sequence shown here is derived from an EMBL/GenBank/DDBJ whole genome shotgun (WGS) entry which is preliminary data.</text>
</comment>
<dbReference type="GO" id="GO:0071713">
    <property type="term" value="F:para-aminobenzoyl-glutamate hydrolase activity"/>
    <property type="evidence" value="ECO:0007669"/>
    <property type="project" value="TreeGrafter"/>
</dbReference>
<reference evidence="3 4" key="1">
    <citation type="submission" date="2017-10" db="EMBL/GenBank/DDBJ databases">
        <title>Novel microbial diversity and functional potential in the marine mammal oral microbiome.</title>
        <authorList>
            <person name="Dudek N.K."/>
            <person name="Sun C.L."/>
            <person name="Burstein D."/>
            <person name="Kantor R.S."/>
            <person name="Aliaga Goltsman D.S."/>
            <person name="Bik E.M."/>
            <person name="Thomas B.C."/>
            <person name="Banfield J.F."/>
            <person name="Relman D.A."/>
        </authorList>
    </citation>
    <scope>NUCLEOTIDE SEQUENCE [LARGE SCALE GENOMIC DNA]</scope>
    <source>
        <strain evidence="3">DOLJORAL78_47_16</strain>
    </source>
</reference>
<dbReference type="SUPFAM" id="SSF53187">
    <property type="entry name" value="Zn-dependent exopeptidases"/>
    <property type="match status" value="1"/>
</dbReference>
<dbReference type="InterPro" id="IPR036264">
    <property type="entry name" value="Bact_exopeptidase_dim_dom"/>
</dbReference>
<dbReference type="PANTHER" id="PTHR30575">
    <property type="entry name" value="PEPTIDASE M20"/>
    <property type="match status" value="1"/>
</dbReference>
<dbReference type="Gene3D" id="3.40.630.10">
    <property type="entry name" value="Zn peptidases"/>
    <property type="match status" value="1"/>
</dbReference>
<evidence type="ECO:0000256" key="1">
    <source>
        <dbReference type="PIRNR" id="PIRNR037226"/>
    </source>
</evidence>
<dbReference type="InterPro" id="IPR017439">
    <property type="entry name" value="Amidohydrolase"/>
</dbReference>
<dbReference type="InterPro" id="IPR052030">
    <property type="entry name" value="Peptidase_M20/M20A_hydrolases"/>
</dbReference>
<dbReference type="Proteomes" id="UP000230821">
    <property type="component" value="Unassembled WGS sequence"/>
</dbReference>
<comment type="similarity">
    <text evidence="1">Belongs to the peptidase M20A family.</text>
</comment>
<evidence type="ECO:0000259" key="2">
    <source>
        <dbReference type="Pfam" id="PF07687"/>
    </source>
</evidence>
<name>A0A2G6KDQ2_9BACT</name>
<dbReference type="NCBIfam" id="TIGR01891">
    <property type="entry name" value="amidohydrolases"/>
    <property type="match status" value="1"/>
</dbReference>
<gene>
    <name evidence="3" type="ORF">CSA56_09830</name>
</gene>
<dbReference type="SUPFAM" id="SSF55031">
    <property type="entry name" value="Bacterial exopeptidase dimerisation domain"/>
    <property type="match status" value="1"/>
</dbReference>
<sequence length="388" mass="42176">MEEMKQQIIQEVDGLADELYTLSKQLYENPEIAFQEYQSCETISSYLEGKGFEVERKAGNVETAFYAKLPGQETRPKLAFLAEYDALPKIGHGCGHNLIAAASVGAGIALSRHFEGIDGSMVVVGTPAEEGGGGKVMLIDAGVFDDVDAAVMFHPGSRNIVGSGSLGRIKFTAEFFGKTSHAAGSPFEGLNALDAMISFFANIGLLRQQLRDEARVHGVIKHGGEAPNVIPDYTSAEFYVRALNRDYVDVVYEKVCNCAKGAALATGTEVKITNYPLRYEPRKRSFELESIFQGYMEEFGLDIEEPEPGRMGSTDLGNLSQKLPAIHPNLSIMDTDIAGHSVGMAEATMTPRGQKAMLDAAKMLALTAYDYLSSKDIQAKVAEEFQRS</sequence>
<feature type="domain" description="Peptidase M20 dimerisation" evidence="2">
    <location>
        <begin position="167"/>
        <end position="255"/>
    </location>
</feature>
<dbReference type="GO" id="GO:0016805">
    <property type="term" value="F:dipeptidase activity"/>
    <property type="evidence" value="ECO:0007669"/>
    <property type="project" value="InterPro"/>
</dbReference>
<dbReference type="AlphaFoldDB" id="A0A2G6KDQ2"/>
<dbReference type="GO" id="GO:0046657">
    <property type="term" value="P:folic acid catabolic process"/>
    <property type="evidence" value="ECO:0007669"/>
    <property type="project" value="TreeGrafter"/>
</dbReference>
<dbReference type="InterPro" id="IPR011650">
    <property type="entry name" value="Peptidase_M20_dimer"/>
</dbReference>
<dbReference type="Pfam" id="PF07687">
    <property type="entry name" value="M20_dimer"/>
    <property type="match status" value="1"/>
</dbReference>